<keyword evidence="2 5" id="KW-0561">Oxygen transport</keyword>
<evidence type="ECO:0000256" key="5">
    <source>
        <dbReference type="RuleBase" id="RU000356"/>
    </source>
</evidence>
<dbReference type="PROSITE" id="PS01033">
    <property type="entry name" value="GLOBIN"/>
    <property type="match status" value="1"/>
</dbReference>
<dbReference type="GO" id="GO:0071949">
    <property type="term" value="F:FAD binding"/>
    <property type="evidence" value="ECO:0007669"/>
    <property type="project" value="TreeGrafter"/>
</dbReference>
<organism evidence="7 8">
    <name type="scientific">Sphingomonas yabuuchiae</name>
    <dbReference type="NCBI Taxonomy" id="172044"/>
    <lineage>
        <taxon>Bacteria</taxon>
        <taxon>Pseudomonadati</taxon>
        <taxon>Pseudomonadota</taxon>
        <taxon>Alphaproteobacteria</taxon>
        <taxon>Sphingomonadales</taxon>
        <taxon>Sphingomonadaceae</taxon>
        <taxon>Sphingomonas</taxon>
    </lineage>
</organism>
<evidence type="ECO:0000259" key="6">
    <source>
        <dbReference type="PROSITE" id="PS01033"/>
    </source>
</evidence>
<evidence type="ECO:0000256" key="4">
    <source>
        <dbReference type="ARBA" id="ARBA00023004"/>
    </source>
</evidence>
<dbReference type="GO" id="GO:0005344">
    <property type="term" value="F:oxygen carrier activity"/>
    <property type="evidence" value="ECO:0007669"/>
    <property type="project" value="UniProtKB-KW"/>
</dbReference>
<evidence type="ECO:0000313" key="8">
    <source>
        <dbReference type="Proteomes" id="UP000704529"/>
    </source>
</evidence>
<dbReference type="Pfam" id="PF00042">
    <property type="entry name" value="Globin"/>
    <property type="match status" value="1"/>
</dbReference>
<dbReference type="GO" id="GO:0046210">
    <property type="term" value="P:nitric oxide catabolic process"/>
    <property type="evidence" value="ECO:0007669"/>
    <property type="project" value="TreeGrafter"/>
</dbReference>
<keyword evidence="5" id="KW-0813">Transport</keyword>
<name>A0AA41DFF2_9SPHN</name>
<dbReference type="Gene3D" id="1.10.490.10">
    <property type="entry name" value="Globins"/>
    <property type="match status" value="1"/>
</dbReference>
<protein>
    <recommendedName>
        <fullName evidence="6">Globin domain-containing protein</fullName>
    </recommendedName>
</protein>
<dbReference type="RefSeq" id="WP_380772684.1">
    <property type="nucleotide sequence ID" value="NZ_JBHMAL010000005.1"/>
</dbReference>
<dbReference type="GO" id="GO:0008941">
    <property type="term" value="F:nitric oxide dioxygenase NAD(P)H activity"/>
    <property type="evidence" value="ECO:0007669"/>
    <property type="project" value="TreeGrafter"/>
</dbReference>
<dbReference type="EMBL" id="JAFHKU010000133">
    <property type="protein sequence ID" value="MBN3559602.1"/>
    <property type="molecule type" value="Genomic_DNA"/>
</dbReference>
<dbReference type="InterPro" id="IPR009050">
    <property type="entry name" value="Globin-like_sf"/>
</dbReference>
<dbReference type="InterPro" id="IPR000971">
    <property type="entry name" value="Globin"/>
</dbReference>
<dbReference type="SUPFAM" id="SSF46458">
    <property type="entry name" value="Globin-like"/>
    <property type="match status" value="1"/>
</dbReference>
<evidence type="ECO:0000256" key="2">
    <source>
        <dbReference type="ARBA" id="ARBA00022621"/>
    </source>
</evidence>
<keyword evidence="3" id="KW-0479">Metal-binding</keyword>
<dbReference type="AlphaFoldDB" id="A0AA41DFF2"/>
<dbReference type="GO" id="GO:0020037">
    <property type="term" value="F:heme binding"/>
    <property type="evidence" value="ECO:0007669"/>
    <property type="project" value="InterPro"/>
</dbReference>
<proteinExistence type="inferred from homology"/>
<dbReference type="PANTHER" id="PTHR43396">
    <property type="entry name" value="FLAVOHEMOPROTEIN"/>
    <property type="match status" value="1"/>
</dbReference>
<dbReference type="InterPro" id="IPR012292">
    <property type="entry name" value="Globin/Proto"/>
</dbReference>
<dbReference type="CDD" id="cd12131">
    <property type="entry name" value="HGbI-like"/>
    <property type="match status" value="1"/>
</dbReference>
<sequence>MMLTAHQIDLVQDSFAAVLPLTDQAAAEFYRRLFALAPDTRPLFGNDMEAQGRKLFLTLATVVDALDRLDTVVPVARELAIRHVGYGAKPHHYEAVGSALIETLRVGLGGGFDRDTKAAWGAAYAILSETMLAAARQTPH</sequence>
<gene>
    <name evidence="7" type="ORF">JYA60_15350</name>
</gene>
<comment type="similarity">
    <text evidence="5">Belongs to the globin family.</text>
</comment>
<dbReference type="GO" id="GO:0019825">
    <property type="term" value="F:oxygen binding"/>
    <property type="evidence" value="ECO:0007669"/>
    <property type="project" value="InterPro"/>
</dbReference>
<accession>A0AA41DFF2</accession>
<evidence type="ECO:0000313" key="7">
    <source>
        <dbReference type="EMBL" id="MBN3559602.1"/>
    </source>
</evidence>
<dbReference type="PANTHER" id="PTHR43396:SF3">
    <property type="entry name" value="FLAVOHEMOPROTEIN"/>
    <property type="match status" value="1"/>
</dbReference>
<evidence type="ECO:0000256" key="3">
    <source>
        <dbReference type="ARBA" id="ARBA00022723"/>
    </source>
</evidence>
<dbReference type="GO" id="GO:0046872">
    <property type="term" value="F:metal ion binding"/>
    <property type="evidence" value="ECO:0007669"/>
    <property type="project" value="UniProtKB-KW"/>
</dbReference>
<dbReference type="Proteomes" id="UP000704529">
    <property type="component" value="Unassembled WGS sequence"/>
</dbReference>
<dbReference type="GO" id="GO:0071500">
    <property type="term" value="P:cellular response to nitrosative stress"/>
    <property type="evidence" value="ECO:0007669"/>
    <property type="project" value="TreeGrafter"/>
</dbReference>
<keyword evidence="1 5" id="KW-0349">Heme</keyword>
<evidence type="ECO:0000256" key="1">
    <source>
        <dbReference type="ARBA" id="ARBA00022617"/>
    </source>
</evidence>
<keyword evidence="4" id="KW-0408">Iron</keyword>
<feature type="domain" description="Globin" evidence="6">
    <location>
        <begin position="2"/>
        <end position="136"/>
    </location>
</feature>
<reference evidence="7" key="1">
    <citation type="submission" date="2021-01" db="EMBL/GenBank/DDBJ databases">
        <title>Genome Sequencing of Type Strains.</title>
        <authorList>
            <person name="Lemaire J.F."/>
            <person name="Inderbitzin P."/>
            <person name="Collins S.B."/>
            <person name="Wespe N."/>
            <person name="Knight-Connoni V."/>
        </authorList>
    </citation>
    <scope>NUCLEOTIDE SEQUENCE</scope>
    <source>
        <strain evidence="7">DSM 14562</strain>
    </source>
</reference>
<comment type="caution">
    <text evidence="7">The sequence shown here is derived from an EMBL/GenBank/DDBJ whole genome shotgun (WGS) entry which is preliminary data.</text>
</comment>